<dbReference type="SMART" id="SM00487">
    <property type="entry name" value="DEXDc"/>
    <property type="match status" value="1"/>
</dbReference>
<organism evidence="8 9">
    <name type="scientific">Folsomia candida</name>
    <name type="common">Springtail</name>
    <dbReference type="NCBI Taxonomy" id="158441"/>
    <lineage>
        <taxon>Eukaryota</taxon>
        <taxon>Metazoa</taxon>
        <taxon>Ecdysozoa</taxon>
        <taxon>Arthropoda</taxon>
        <taxon>Hexapoda</taxon>
        <taxon>Collembola</taxon>
        <taxon>Entomobryomorpha</taxon>
        <taxon>Isotomoidea</taxon>
        <taxon>Isotomidae</taxon>
        <taxon>Proisotominae</taxon>
        <taxon>Folsomia</taxon>
    </lineage>
</organism>
<dbReference type="GO" id="GO:0005524">
    <property type="term" value="F:ATP binding"/>
    <property type="evidence" value="ECO:0007669"/>
    <property type="project" value="InterPro"/>
</dbReference>
<gene>
    <name evidence="8" type="ORF">Fcan01_27029</name>
</gene>
<reference evidence="8 9" key="1">
    <citation type="submission" date="2015-12" db="EMBL/GenBank/DDBJ databases">
        <title>The genome of Folsomia candida.</title>
        <authorList>
            <person name="Faddeeva A."/>
            <person name="Derks M.F."/>
            <person name="Anvar Y."/>
            <person name="Smit S."/>
            <person name="Van Straalen N."/>
            <person name="Roelofs D."/>
        </authorList>
    </citation>
    <scope>NUCLEOTIDE SEQUENCE [LARGE SCALE GENOMIC DNA]</scope>
    <source>
        <strain evidence="8 9">VU population</strain>
        <tissue evidence="8">Whole body</tissue>
    </source>
</reference>
<dbReference type="InterPro" id="IPR044754">
    <property type="entry name" value="Isw1/2_DEXHc"/>
</dbReference>
<feature type="region of interest" description="Disordered" evidence="5">
    <location>
        <begin position="1"/>
        <end position="46"/>
    </location>
</feature>
<dbReference type="PANTHER" id="PTHR45623:SF49">
    <property type="entry name" value="SWI_SNF-RELATED MATRIX-ASSOCIATED ACTIN-DEPENDENT REGULATOR OF CHROMATIN SUBFAMILY A MEMBER 5"/>
    <property type="match status" value="1"/>
</dbReference>
<dbReference type="InterPro" id="IPR015194">
    <property type="entry name" value="ISWI_HAND-dom"/>
</dbReference>
<dbReference type="SUPFAM" id="SSF101224">
    <property type="entry name" value="HAND domain of the nucleosome remodeling ATPase ISWI"/>
    <property type="match status" value="1"/>
</dbReference>
<dbReference type="PANTHER" id="PTHR45623">
    <property type="entry name" value="CHROMODOMAIN-HELICASE-DNA-BINDING PROTEIN 3-RELATED-RELATED"/>
    <property type="match status" value="1"/>
</dbReference>
<dbReference type="EMBL" id="LNIX01000047">
    <property type="protein sequence ID" value="OXA38190.1"/>
    <property type="molecule type" value="Genomic_DNA"/>
</dbReference>
<feature type="region of interest" description="Disordered" evidence="5">
    <location>
        <begin position="951"/>
        <end position="991"/>
    </location>
</feature>
<evidence type="ECO:0000256" key="5">
    <source>
        <dbReference type="SAM" id="MobiDB-lite"/>
    </source>
</evidence>
<dbReference type="PROSITE" id="PS51194">
    <property type="entry name" value="HELICASE_CTER"/>
    <property type="match status" value="1"/>
</dbReference>
<feature type="compositionally biased region" description="Polar residues" evidence="5">
    <location>
        <begin position="1"/>
        <end position="11"/>
    </location>
</feature>
<dbReference type="InterPro" id="IPR009057">
    <property type="entry name" value="Homeodomain-like_sf"/>
</dbReference>
<proteinExistence type="inferred from homology"/>
<dbReference type="Gene3D" id="1.10.1040.30">
    <property type="entry name" value="ISWI, HAND domain"/>
    <property type="match status" value="1"/>
</dbReference>
<dbReference type="PROSITE" id="PS00690">
    <property type="entry name" value="DEAH_ATP_HELICASE"/>
    <property type="match status" value="1"/>
</dbReference>
<dbReference type="InterPro" id="IPR036306">
    <property type="entry name" value="ISWI_HAND-dom_sf"/>
</dbReference>
<dbReference type="AlphaFoldDB" id="A0A226CZF3"/>
<dbReference type="SUPFAM" id="SSF52540">
    <property type="entry name" value="P-loop containing nucleoside triphosphate hydrolases"/>
    <property type="match status" value="2"/>
</dbReference>
<name>A0A226CZF3_FOLCA</name>
<feature type="compositionally biased region" description="Acidic residues" evidence="5">
    <location>
        <begin position="959"/>
        <end position="982"/>
    </location>
</feature>
<dbReference type="Pfam" id="PF00271">
    <property type="entry name" value="Helicase_C"/>
    <property type="match status" value="1"/>
</dbReference>
<comment type="caution">
    <text evidence="8">The sequence shown here is derived from an EMBL/GenBank/DDBJ whole genome shotgun (WGS) entry which is preliminary data.</text>
</comment>
<dbReference type="InterPro" id="IPR000330">
    <property type="entry name" value="SNF2_N"/>
</dbReference>
<dbReference type="InterPro" id="IPR038718">
    <property type="entry name" value="SNF2-like_sf"/>
</dbReference>
<dbReference type="InterPro" id="IPR001650">
    <property type="entry name" value="Helicase_C-like"/>
</dbReference>
<dbReference type="Pfam" id="PF00176">
    <property type="entry name" value="SNF2-rel_dom"/>
    <property type="match status" value="1"/>
</dbReference>
<evidence type="ECO:0000259" key="7">
    <source>
        <dbReference type="PROSITE" id="PS51194"/>
    </source>
</evidence>
<dbReference type="Gene3D" id="3.40.50.300">
    <property type="entry name" value="P-loop containing nucleotide triphosphate hydrolases"/>
    <property type="match status" value="1"/>
</dbReference>
<dbReference type="GO" id="GO:0031491">
    <property type="term" value="F:nucleosome binding"/>
    <property type="evidence" value="ECO:0007669"/>
    <property type="project" value="InterPro"/>
</dbReference>
<dbReference type="GO" id="GO:0005634">
    <property type="term" value="C:nucleus"/>
    <property type="evidence" value="ECO:0007669"/>
    <property type="project" value="UniProtKB-SubCell"/>
</dbReference>
<dbReference type="Gene3D" id="1.10.10.60">
    <property type="entry name" value="Homeodomain-like"/>
    <property type="match status" value="1"/>
</dbReference>
<dbReference type="GO" id="GO:0042393">
    <property type="term" value="F:histone binding"/>
    <property type="evidence" value="ECO:0007669"/>
    <property type="project" value="TreeGrafter"/>
</dbReference>
<sequence length="991" mass="113153">MGDHGNTTTDPRVSPCSIRLERLEEQKIKSGSDKVKGEMEKNTANPVNLEEITDESETSMSELLEDQENIVPDGAIIVPRSKIVPKNKLRFLVEADESEDNASTANEDRRLEYLLKRSEFYAKAVFAEGNGGGSKSPTKAGPSRAKRSRRSQPDKSENNSVDGDSEEENPPKKVKLATSKAAEESIRFTTSPPFISNGAMRDYQVRGLNWMINLYNNGINGILADEMGLGKTLQTIALIGYLKLDLKISGHYLVIVPKSTLGNWMAEFERWCPRIRTVCLIGTKDERNQLIRKKMTKMSSWDVLVTSYEMVLRERGTLKKINWHYLVIDEAHRIKNEKTQLSAYVRAFNSKNRLLLTGTPLQNNLHELWALLNFLLPKVFDSSENFDDWFDLKKCLRDTSLVDRLHAILRPFLLRRIKADVETGIPPKNEQNIYVPLSPLQRVWYKKLLIGNIEIINAAGSATKMRLHNILMQLRKCANHPYLFHGVEPGPPYTTDSHLVKASGKLAVLDKLLAKLKQEGSRVLIFSQFKMVLDILEDYCEWKKYKFHRLDGSTDHEDRIDTIEEFNSKKSSTFIFMLTTRAGGLGINLASADVVILFDSDWNPQADIQAIDRAHRIGQTKTVRVFRLITENTVEEKMIERASIKRRLDKMVIQQGRLVNATTGPSAAGLLEMVRFGSKIILSSMDDDIVDETIETILQRSKLKNDELEERLDSGLDSKGLDGLKLGGESDEEEDYIMNFDGENYRQKPLYKEAKLAIIMESIAPRNSRRVPKPVSYATPSMKERLGIPTSLPIWKPFQFRPLRLGELMERTILHYRKTQNYKVQLDNLNLSGVAYESKRKAEQRKIDEAEPLSLSEKEEMEALLEPKRPSEKTHDRTGFYEWRKTDYTTFIRVVRSLGRSDMARIAQYLRHKSLEEVTEYAEVFSKRYSELEDGDKIMADILKAEKERDDAATVVTLGDDDEDNDDSDDDNDDSDDDDDDKDYVAGNLKI</sequence>
<dbReference type="OrthoDB" id="5857104at2759"/>
<dbReference type="Proteomes" id="UP000198287">
    <property type="component" value="Unassembled WGS sequence"/>
</dbReference>
<dbReference type="FunFam" id="3.40.50.10810:FF:000101">
    <property type="entry name" value="SWI/SNF-related, matrix-associated, actin-dependent regulator of"/>
    <property type="match status" value="1"/>
</dbReference>
<dbReference type="GO" id="GO:0000785">
    <property type="term" value="C:chromatin"/>
    <property type="evidence" value="ECO:0007669"/>
    <property type="project" value="TreeGrafter"/>
</dbReference>
<evidence type="ECO:0000256" key="2">
    <source>
        <dbReference type="ARBA" id="ARBA00009687"/>
    </source>
</evidence>
<dbReference type="InterPro" id="IPR014001">
    <property type="entry name" value="Helicase_ATP-bd"/>
</dbReference>
<dbReference type="InterPro" id="IPR027417">
    <property type="entry name" value="P-loop_NTPase"/>
</dbReference>
<accession>A0A226CZF3</accession>
<dbReference type="Gene3D" id="3.40.50.10810">
    <property type="entry name" value="Tandem AAA-ATPase domain"/>
    <property type="match status" value="1"/>
</dbReference>
<dbReference type="GO" id="GO:0034728">
    <property type="term" value="P:nucleosome organization"/>
    <property type="evidence" value="ECO:0007669"/>
    <property type="project" value="TreeGrafter"/>
</dbReference>
<dbReference type="GO" id="GO:0140658">
    <property type="term" value="F:ATP-dependent chromatin remodeler activity"/>
    <property type="evidence" value="ECO:0007669"/>
    <property type="project" value="TreeGrafter"/>
</dbReference>
<dbReference type="STRING" id="158441.A0A226CZF3"/>
<feature type="domain" description="Helicase ATP-binding" evidence="6">
    <location>
        <begin position="212"/>
        <end position="378"/>
    </location>
</feature>
<dbReference type="GO" id="GO:0003677">
    <property type="term" value="F:DNA binding"/>
    <property type="evidence" value="ECO:0007669"/>
    <property type="project" value="InterPro"/>
</dbReference>
<evidence type="ECO:0000313" key="9">
    <source>
        <dbReference type="Proteomes" id="UP000198287"/>
    </source>
</evidence>
<feature type="region of interest" description="Disordered" evidence="5">
    <location>
        <begin position="127"/>
        <end position="180"/>
    </location>
</feature>
<evidence type="ECO:0000256" key="3">
    <source>
        <dbReference type="ARBA" id="ARBA00022801"/>
    </source>
</evidence>
<evidence type="ECO:0000313" key="8">
    <source>
        <dbReference type="EMBL" id="OXA38190.1"/>
    </source>
</evidence>
<evidence type="ECO:0000259" key="6">
    <source>
        <dbReference type="PROSITE" id="PS51192"/>
    </source>
</evidence>
<keyword evidence="4" id="KW-0539">Nucleus</keyword>
<keyword evidence="3" id="KW-0378">Hydrolase</keyword>
<evidence type="ECO:0000256" key="4">
    <source>
        <dbReference type="ARBA" id="ARBA00023242"/>
    </source>
</evidence>
<comment type="similarity">
    <text evidence="2">Belongs to the SNF2/RAD54 helicase family. ISWI subfamily.</text>
</comment>
<dbReference type="InterPro" id="IPR049730">
    <property type="entry name" value="SNF2/RAD54-like_C"/>
</dbReference>
<dbReference type="SMART" id="SM00490">
    <property type="entry name" value="HELICc"/>
    <property type="match status" value="1"/>
</dbReference>
<dbReference type="Pfam" id="PF09110">
    <property type="entry name" value="HAND"/>
    <property type="match status" value="1"/>
</dbReference>
<feature type="domain" description="Helicase C-terminal" evidence="7">
    <location>
        <begin position="508"/>
        <end position="659"/>
    </location>
</feature>
<feature type="compositionally biased region" description="Basic and acidic residues" evidence="5">
    <location>
        <begin position="19"/>
        <end position="41"/>
    </location>
</feature>
<dbReference type="CDD" id="cd17997">
    <property type="entry name" value="DEXHc_SMARCA1_SMARCA5"/>
    <property type="match status" value="1"/>
</dbReference>
<dbReference type="PROSITE" id="PS51192">
    <property type="entry name" value="HELICASE_ATP_BIND_1"/>
    <property type="match status" value="1"/>
</dbReference>
<dbReference type="InterPro" id="IPR002464">
    <property type="entry name" value="DNA/RNA_helicase_DEAH_CS"/>
</dbReference>
<protein>
    <submittedName>
        <fullName evidence="8">Putative global transcription activator SNF2L1</fullName>
    </submittedName>
</protein>
<evidence type="ECO:0000256" key="1">
    <source>
        <dbReference type="ARBA" id="ARBA00004123"/>
    </source>
</evidence>
<keyword evidence="9" id="KW-1185">Reference proteome</keyword>
<dbReference type="GO" id="GO:0016887">
    <property type="term" value="F:ATP hydrolysis activity"/>
    <property type="evidence" value="ECO:0007669"/>
    <property type="project" value="TreeGrafter"/>
</dbReference>
<comment type="subcellular location">
    <subcellularLocation>
        <location evidence="1">Nucleus</location>
    </subcellularLocation>
</comment>
<dbReference type="SUPFAM" id="SSF46689">
    <property type="entry name" value="Homeodomain-like"/>
    <property type="match status" value="1"/>
</dbReference>
<dbReference type="FunFam" id="3.40.50.300:FF:000082">
    <property type="entry name" value="ISWI chromatin remodeling complex ATPase ISW1"/>
    <property type="match status" value="1"/>
</dbReference>
<dbReference type="CDD" id="cd18793">
    <property type="entry name" value="SF2_C_SNF"/>
    <property type="match status" value="1"/>
</dbReference>